<evidence type="ECO:0000313" key="12">
    <source>
        <dbReference type="EMBL" id="KFC83547.1"/>
    </source>
</evidence>
<keyword evidence="3 9" id="KW-0813">Transport</keyword>
<proteinExistence type="inferred from homology"/>
<dbReference type="AlphaFoldDB" id="A0A085GIK2"/>
<dbReference type="Pfam" id="PF13953">
    <property type="entry name" value="PapC_C"/>
    <property type="match status" value="1"/>
</dbReference>
<comment type="subcellular location">
    <subcellularLocation>
        <location evidence="1 9">Cell outer membrane</location>
        <topology evidence="1 9">Multi-pass membrane protein</topology>
    </subcellularLocation>
</comment>
<dbReference type="Proteomes" id="UP000028640">
    <property type="component" value="Unassembled WGS sequence"/>
</dbReference>
<evidence type="ECO:0000256" key="6">
    <source>
        <dbReference type="ARBA" id="ARBA00022729"/>
    </source>
</evidence>
<dbReference type="OrthoDB" id="6554712at2"/>
<dbReference type="InterPro" id="IPR037224">
    <property type="entry name" value="PapC_N_sf"/>
</dbReference>
<evidence type="ECO:0000256" key="2">
    <source>
        <dbReference type="ARBA" id="ARBA00008064"/>
    </source>
</evidence>
<sequence>MACYIKNKAYRLVNLPNKASLGFTITVISTALLMSKSMAATVPATPNDNASISAVEFNPAFVHGAGIDVARYSQDNPVSPGEYDVMVIVNNQRIGRKNIRFKVVDGQSSAEPCFSLEQFDELGLRFEMNGSTEISDKAIKAAKGKCYFIRDVIKDGSTRYNSGDLELSVNVPQINLVHHPRGYISPSLWDAGGPAGFLDYNGNIYSTFNGQRGSDGFSADDSYNGNLGLISGLNVGEWRFRKRFNTNWSNTTGRSTQNLYGYAATDITSLKSQLTLGDSDTNGNLFDSYGLRGAQLASDNRMLAEGIRNYSPQVQGVAETNARVTVTQRGNIVYETVVPPGAFELTDIGTMAYGGDLEMTITEADGRTRTQRIPFSAPPLLLYKGVSQFDFAVGQLNDNTVRANPAVVQGSYHYGLGNTYTLYGGTQLAEKYSSVGIGNAFNTPIGGISMDITHARSVLADDVRSAGNSFKVNYTKYVGETDTNLTLAAYRYSSSGFYSFREASLERYGTNNGLDNYDYRTRNRLSVSVSQRVASNMSVNLNTSLYTYWGDQDTSKQYALSFNHTLRYFSYALTAQRTMRSSSDNDNHQRQNENSYLLAVSVPLGGTITKPPVFSSIYSMVSHDDSGNTSLQTSANGSRGEQGEVNYGVGAAYNSNRNDVASALKSVSGNVSYRTQVGQFGATASANNTASKQLSLSANGSVVGHANGLTLGPRLGDAPFAVIHAEGAKGAKIFNGNGATIDGYGNAIMPSMTPYRENSVAIDYKDLPSSVDVLENQKTVVPRAGAMIPVNMKTVVGAPLILIVRDATGEFLPIGTDLLDEKGASQAIVGQGGMAFIRGWDPLTQALYANIGGAKGKCRIQAKGKKLDKPNSDSTQIQQLEVICLPG</sequence>
<dbReference type="Pfam" id="PF00577">
    <property type="entry name" value="Usher"/>
    <property type="match status" value="1"/>
</dbReference>
<dbReference type="Gene3D" id="2.60.40.2070">
    <property type="match status" value="1"/>
</dbReference>
<evidence type="ECO:0000256" key="9">
    <source>
        <dbReference type="RuleBase" id="RU003884"/>
    </source>
</evidence>
<keyword evidence="4" id="KW-1134">Transmembrane beta strand</keyword>
<dbReference type="InterPro" id="IPR042186">
    <property type="entry name" value="FimD_plug_dom"/>
</dbReference>
<dbReference type="Pfam" id="PF13954">
    <property type="entry name" value="PapC_N"/>
    <property type="match status" value="1"/>
</dbReference>
<dbReference type="InterPro" id="IPR025885">
    <property type="entry name" value="PapC_N"/>
</dbReference>
<dbReference type="InterPro" id="IPR043142">
    <property type="entry name" value="PapC-like_C_sf"/>
</dbReference>
<evidence type="ECO:0000256" key="1">
    <source>
        <dbReference type="ARBA" id="ARBA00004571"/>
    </source>
</evidence>
<dbReference type="STRING" id="910964.GEAM_1175"/>
<evidence type="ECO:0000259" key="10">
    <source>
        <dbReference type="Pfam" id="PF13953"/>
    </source>
</evidence>
<protein>
    <submittedName>
        <fullName evidence="12">Putative outer membrane fimbrial usher porin</fullName>
    </submittedName>
</protein>
<keyword evidence="7 9" id="KW-0472">Membrane</keyword>
<gene>
    <name evidence="12" type="ORF">GEAM_1175</name>
</gene>
<dbReference type="Gene3D" id="3.10.20.410">
    <property type="match status" value="1"/>
</dbReference>
<feature type="domain" description="PapC-like C-terminal" evidence="10">
    <location>
        <begin position="804"/>
        <end position="861"/>
    </location>
</feature>
<dbReference type="EMBL" id="JMPJ01000037">
    <property type="protein sequence ID" value="KFC83547.1"/>
    <property type="molecule type" value="Genomic_DNA"/>
</dbReference>
<dbReference type="InterPro" id="IPR000015">
    <property type="entry name" value="Fimb_usher"/>
</dbReference>
<accession>A0A085GIK2</accession>
<dbReference type="eggNOG" id="COG3188">
    <property type="taxonomic scope" value="Bacteria"/>
</dbReference>
<keyword evidence="13" id="KW-1185">Reference proteome</keyword>
<keyword evidence="9" id="KW-1029">Fimbrium biogenesis</keyword>
<evidence type="ECO:0000256" key="5">
    <source>
        <dbReference type="ARBA" id="ARBA00022692"/>
    </source>
</evidence>
<evidence type="ECO:0000256" key="3">
    <source>
        <dbReference type="ARBA" id="ARBA00022448"/>
    </source>
</evidence>
<feature type="domain" description="PapC N-terminal" evidence="11">
    <location>
        <begin position="56"/>
        <end position="203"/>
    </location>
</feature>
<dbReference type="InterPro" id="IPR018030">
    <property type="entry name" value="Fimbrial_membr_usher_CS"/>
</dbReference>
<dbReference type="Gene3D" id="2.60.40.3110">
    <property type="match status" value="1"/>
</dbReference>
<reference evidence="12 13" key="1">
    <citation type="submission" date="2014-05" db="EMBL/GenBank/DDBJ databases">
        <title>ATOL: Assembling a taxonomically balanced genome-scale reconstruction of the evolutionary history of the Enterobacteriaceae.</title>
        <authorList>
            <person name="Plunkett G.III."/>
            <person name="Neeno-Eckwall E.C."/>
            <person name="Glasner J.D."/>
            <person name="Perna N.T."/>
        </authorList>
    </citation>
    <scope>NUCLEOTIDE SEQUENCE [LARGE SCALE GENOMIC DNA]</scope>
    <source>
        <strain evidence="12 13">ATCC 33852</strain>
    </source>
</reference>
<keyword evidence="8 9" id="KW-0998">Cell outer membrane</keyword>
<evidence type="ECO:0000256" key="4">
    <source>
        <dbReference type="ARBA" id="ARBA00022452"/>
    </source>
</evidence>
<evidence type="ECO:0000256" key="7">
    <source>
        <dbReference type="ARBA" id="ARBA00023136"/>
    </source>
</evidence>
<dbReference type="GO" id="GO:0009297">
    <property type="term" value="P:pilus assembly"/>
    <property type="evidence" value="ECO:0007669"/>
    <property type="project" value="InterPro"/>
</dbReference>
<dbReference type="InterPro" id="IPR025949">
    <property type="entry name" value="PapC-like_C"/>
</dbReference>
<comment type="similarity">
    <text evidence="2 9">Belongs to the fimbrial export usher family.</text>
</comment>
<name>A0A085GIK2_EWIA3</name>
<dbReference type="GO" id="GO:0009279">
    <property type="term" value="C:cell outer membrane"/>
    <property type="evidence" value="ECO:0007669"/>
    <property type="project" value="UniProtKB-SubCell"/>
</dbReference>
<evidence type="ECO:0000313" key="13">
    <source>
        <dbReference type="Proteomes" id="UP000028640"/>
    </source>
</evidence>
<dbReference type="SUPFAM" id="SSF141729">
    <property type="entry name" value="FimD N-terminal domain-like"/>
    <property type="match status" value="1"/>
</dbReference>
<evidence type="ECO:0000256" key="8">
    <source>
        <dbReference type="ARBA" id="ARBA00023237"/>
    </source>
</evidence>
<comment type="caution">
    <text evidence="12">The sequence shown here is derived from an EMBL/GenBank/DDBJ whole genome shotgun (WGS) entry which is preliminary data.</text>
</comment>
<dbReference type="GeneID" id="78379517"/>
<keyword evidence="5 9" id="KW-0812">Transmembrane</keyword>
<evidence type="ECO:0000259" key="11">
    <source>
        <dbReference type="Pfam" id="PF13954"/>
    </source>
</evidence>
<dbReference type="GO" id="GO:0015473">
    <property type="term" value="F:fimbrial usher porin activity"/>
    <property type="evidence" value="ECO:0007669"/>
    <property type="project" value="InterPro"/>
</dbReference>
<dbReference type="PROSITE" id="PS01151">
    <property type="entry name" value="FIMBRIAL_USHER"/>
    <property type="match status" value="1"/>
</dbReference>
<dbReference type="PANTHER" id="PTHR30451">
    <property type="entry name" value="OUTER MEMBRANE USHER PROTEIN"/>
    <property type="match status" value="1"/>
</dbReference>
<organism evidence="12 13">
    <name type="scientific">Ewingella americana (strain ATCC 33852 / DSM 4580 / CCUG 14506 / JCM 5911 / LMG 7869 / NCTC 12157 / CDC 1468-78)</name>
    <dbReference type="NCBI Taxonomy" id="910964"/>
    <lineage>
        <taxon>Bacteria</taxon>
        <taxon>Pseudomonadati</taxon>
        <taxon>Pseudomonadota</taxon>
        <taxon>Gammaproteobacteria</taxon>
        <taxon>Enterobacterales</taxon>
        <taxon>Yersiniaceae</taxon>
        <taxon>Ewingella</taxon>
    </lineage>
</organism>
<dbReference type="RefSeq" id="WP_084674055.1">
    <property type="nucleotide sequence ID" value="NZ_JMPJ01000037.1"/>
</dbReference>
<keyword evidence="6" id="KW-0732">Signal</keyword>
<dbReference type="Gene3D" id="2.60.40.2610">
    <property type="entry name" value="Outer membrane usher protein FimD, plug domain"/>
    <property type="match status" value="1"/>
</dbReference>
<dbReference type="PANTHER" id="PTHR30451:SF5">
    <property type="entry name" value="SLR0019 PROTEIN"/>
    <property type="match status" value="1"/>
</dbReference>